<organism evidence="9 10">
    <name type="scientific">Microbacterium sorbitolivorans</name>
    <dbReference type="NCBI Taxonomy" id="1867410"/>
    <lineage>
        <taxon>Bacteria</taxon>
        <taxon>Bacillati</taxon>
        <taxon>Actinomycetota</taxon>
        <taxon>Actinomycetes</taxon>
        <taxon>Micrococcales</taxon>
        <taxon>Microbacteriaceae</taxon>
        <taxon>Microbacterium</taxon>
    </lineage>
</organism>
<dbReference type="Proteomes" id="UP000253508">
    <property type="component" value="Unassembled WGS sequence"/>
</dbReference>
<evidence type="ECO:0000256" key="6">
    <source>
        <dbReference type="PIRSR" id="PIRSR600223-1"/>
    </source>
</evidence>
<dbReference type="GO" id="GO:0009003">
    <property type="term" value="F:signal peptidase activity"/>
    <property type="evidence" value="ECO:0007669"/>
    <property type="project" value="UniProtKB-EC"/>
</dbReference>
<comment type="catalytic activity">
    <reaction evidence="1 7">
        <text>Cleavage of hydrophobic, N-terminal signal or leader sequences from secreted and periplasmic proteins.</text>
        <dbReference type="EC" id="3.4.21.89"/>
    </reaction>
</comment>
<evidence type="ECO:0000256" key="7">
    <source>
        <dbReference type="RuleBase" id="RU362042"/>
    </source>
</evidence>
<feature type="active site" evidence="6">
    <location>
        <position position="54"/>
    </location>
</feature>
<dbReference type="PANTHER" id="PTHR43390">
    <property type="entry name" value="SIGNAL PEPTIDASE I"/>
    <property type="match status" value="1"/>
</dbReference>
<dbReference type="OrthoDB" id="9815782at2"/>
<evidence type="ECO:0000256" key="1">
    <source>
        <dbReference type="ARBA" id="ARBA00000677"/>
    </source>
</evidence>
<dbReference type="EC" id="3.4.21.89" evidence="4 7"/>
<dbReference type="Pfam" id="PF10502">
    <property type="entry name" value="Peptidase_S26"/>
    <property type="match status" value="1"/>
</dbReference>
<dbReference type="GO" id="GO:0004252">
    <property type="term" value="F:serine-type endopeptidase activity"/>
    <property type="evidence" value="ECO:0007669"/>
    <property type="project" value="InterPro"/>
</dbReference>
<dbReference type="AlphaFoldDB" id="A0A367Y739"/>
<gene>
    <name evidence="9" type="primary">lepB</name>
    <name evidence="9" type="ORF">DTO57_01945</name>
</gene>
<keyword evidence="7" id="KW-0645">Protease</keyword>
<dbReference type="InterPro" id="IPR019533">
    <property type="entry name" value="Peptidase_S26"/>
</dbReference>
<dbReference type="InterPro" id="IPR036286">
    <property type="entry name" value="LexA/Signal_pep-like_sf"/>
</dbReference>
<dbReference type="SUPFAM" id="SSF51306">
    <property type="entry name" value="LexA/Signal peptidase"/>
    <property type="match status" value="1"/>
</dbReference>
<dbReference type="InterPro" id="IPR019758">
    <property type="entry name" value="Pept_S26A_signal_pept_1_CS"/>
</dbReference>
<dbReference type="CDD" id="cd06530">
    <property type="entry name" value="S26_SPase_I"/>
    <property type="match status" value="1"/>
</dbReference>
<dbReference type="PANTHER" id="PTHR43390:SF1">
    <property type="entry name" value="CHLOROPLAST PROCESSING PEPTIDASE"/>
    <property type="match status" value="1"/>
</dbReference>
<keyword evidence="5 7" id="KW-0378">Hydrolase</keyword>
<reference evidence="9 10" key="1">
    <citation type="submission" date="2018-07" db="EMBL/GenBank/DDBJ databases">
        <title>Microbacterium endoborsara sp. nov., a novel actinobacterium isolated from Borszczowia aralocaspica.</title>
        <authorList>
            <person name="An D."/>
        </authorList>
    </citation>
    <scope>NUCLEOTIDE SEQUENCE [LARGE SCALE GENOMIC DNA]</scope>
    <source>
        <strain evidence="9 10">C1.15228</strain>
    </source>
</reference>
<dbReference type="GO" id="GO:0005886">
    <property type="term" value="C:plasma membrane"/>
    <property type="evidence" value="ECO:0007669"/>
    <property type="project" value="UniProtKB-SubCell"/>
</dbReference>
<dbReference type="PRINTS" id="PR00727">
    <property type="entry name" value="LEADERPTASE"/>
</dbReference>
<keyword evidence="10" id="KW-1185">Reference proteome</keyword>
<evidence type="ECO:0000256" key="3">
    <source>
        <dbReference type="ARBA" id="ARBA00009370"/>
    </source>
</evidence>
<sequence>MTTEAGSSPSPARSRGRGFLTFLRDVIVIVVVAVLVSVLIKSFVVRSFYIPSESMENTLLVDDKILVDELTPKFGGYHRGDVIVFKDPGGWLDGASSPAPTGIAGAIDWALSAVGISASDSDEHLVKRLIGMPGDHITCCNELGQLVINGAGIDESDYLRLPAGSSLASKIDFDVVVPEGTVWVMGDNRNNSRDSRYHNGQPGGGFVPIEDIVGRVALRTWPLDTFGPLENETSAFRGVPDASDSSDE</sequence>
<dbReference type="PROSITE" id="PS00761">
    <property type="entry name" value="SPASE_I_3"/>
    <property type="match status" value="1"/>
</dbReference>
<comment type="subcellular location">
    <subcellularLocation>
        <location evidence="2">Cell membrane</location>
        <topology evidence="2">Single-pass type II membrane protein</topology>
    </subcellularLocation>
    <subcellularLocation>
        <location evidence="7">Membrane</location>
        <topology evidence="7">Single-pass type II membrane protein</topology>
    </subcellularLocation>
</comment>
<keyword evidence="7" id="KW-0812">Transmembrane</keyword>
<feature type="transmembrane region" description="Helical" evidence="7">
    <location>
        <begin position="26"/>
        <end position="45"/>
    </location>
</feature>
<feature type="active site" evidence="6">
    <location>
        <position position="127"/>
    </location>
</feature>
<accession>A0A367Y739</accession>
<keyword evidence="7" id="KW-1133">Transmembrane helix</keyword>
<comment type="caution">
    <text evidence="9">The sequence shown here is derived from an EMBL/GenBank/DDBJ whole genome shotgun (WGS) entry which is preliminary data.</text>
</comment>
<dbReference type="RefSeq" id="WP_114116536.1">
    <property type="nucleotide sequence ID" value="NZ_BMHU01000001.1"/>
</dbReference>
<evidence type="ECO:0000256" key="2">
    <source>
        <dbReference type="ARBA" id="ARBA00004401"/>
    </source>
</evidence>
<dbReference type="InterPro" id="IPR000223">
    <property type="entry name" value="Pept_S26A_signal_pept_1"/>
</dbReference>
<protein>
    <recommendedName>
        <fullName evidence="4 7">Signal peptidase I</fullName>
        <ecNumber evidence="4 7">3.4.21.89</ecNumber>
    </recommendedName>
</protein>
<dbReference type="GO" id="GO:0006465">
    <property type="term" value="P:signal peptide processing"/>
    <property type="evidence" value="ECO:0007669"/>
    <property type="project" value="InterPro"/>
</dbReference>
<evidence type="ECO:0000259" key="8">
    <source>
        <dbReference type="Pfam" id="PF10502"/>
    </source>
</evidence>
<dbReference type="EMBL" id="QORO01000001">
    <property type="protein sequence ID" value="RCK61430.1"/>
    <property type="molecule type" value="Genomic_DNA"/>
</dbReference>
<evidence type="ECO:0000256" key="4">
    <source>
        <dbReference type="ARBA" id="ARBA00013208"/>
    </source>
</evidence>
<keyword evidence="7" id="KW-0472">Membrane</keyword>
<name>A0A367Y739_9MICO</name>
<proteinExistence type="inferred from homology"/>
<comment type="similarity">
    <text evidence="3 7">Belongs to the peptidase S26 family.</text>
</comment>
<feature type="domain" description="Peptidase S26" evidence="8">
    <location>
        <begin position="24"/>
        <end position="221"/>
    </location>
</feature>
<dbReference type="Gene3D" id="2.10.109.10">
    <property type="entry name" value="Umud Fragment, subunit A"/>
    <property type="match status" value="1"/>
</dbReference>
<evidence type="ECO:0000313" key="9">
    <source>
        <dbReference type="EMBL" id="RCK61430.1"/>
    </source>
</evidence>
<dbReference type="NCBIfam" id="TIGR02227">
    <property type="entry name" value="sigpep_I_bact"/>
    <property type="match status" value="1"/>
</dbReference>
<evidence type="ECO:0000256" key="5">
    <source>
        <dbReference type="ARBA" id="ARBA00022801"/>
    </source>
</evidence>
<evidence type="ECO:0000313" key="10">
    <source>
        <dbReference type="Proteomes" id="UP000253508"/>
    </source>
</evidence>